<feature type="domain" description="TonB-dependent transporter Oar-like beta-barrel" evidence="9">
    <location>
        <begin position="357"/>
        <end position="1012"/>
    </location>
</feature>
<dbReference type="RefSeq" id="WP_164031339.1">
    <property type="nucleotide sequence ID" value="NZ_JAABOQ010000003.1"/>
</dbReference>
<dbReference type="SUPFAM" id="SSF56935">
    <property type="entry name" value="Porins"/>
    <property type="match status" value="1"/>
</dbReference>
<evidence type="ECO:0000256" key="3">
    <source>
        <dbReference type="ARBA" id="ARBA00022452"/>
    </source>
</evidence>
<dbReference type="Pfam" id="PF25183">
    <property type="entry name" value="OMP_b-brl_4"/>
    <property type="match status" value="2"/>
</dbReference>
<evidence type="ECO:0000256" key="7">
    <source>
        <dbReference type="SAM" id="SignalP"/>
    </source>
</evidence>
<dbReference type="InterPro" id="IPR057601">
    <property type="entry name" value="Oar-like_b-barrel"/>
</dbReference>
<dbReference type="AlphaFoldDB" id="A0A6M0CGV2"/>
<dbReference type="InterPro" id="IPR012910">
    <property type="entry name" value="Plug_dom"/>
</dbReference>
<proteinExistence type="predicted"/>
<keyword evidence="4" id="KW-0812">Transmembrane</keyword>
<keyword evidence="7" id="KW-0732">Signal</keyword>
<dbReference type="InterPro" id="IPR037066">
    <property type="entry name" value="Plug_dom_sf"/>
</dbReference>
<dbReference type="Gene3D" id="2.40.170.20">
    <property type="entry name" value="TonB-dependent receptor, beta-barrel domain"/>
    <property type="match status" value="1"/>
</dbReference>
<dbReference type="GO" id="GO:0015344">
    <property type="term" value="F:siderophore uptake transmembrane transporter activity"/>
    <property type="evidence" value="ECO:0007669"/>
    <property type="project" value="TreeGrafter"/>
</dbReference>
<dbReference type="PANTHER" id="PTHR30069">
    <property type="entry name" value="TONB-DEPENDENT OUTER MEMBRANE RECEPTOR"/>
    <property type="match status" value="1"/>
</dbReference>
<keyword evidence="10" id="KW-0675">Receptor</keyword>
<keyword evidence="3" id="KW-1134">Transmembrane beta strand</keyword>
<dbReference type="Pfam" id="PF13620">
    <property type="entry name" value="CarboxypepD_reg"/>
    <property type="match status" value="1"/>
</dbReference>
<dbReference type="PANTHER" id="PTHR30069:SF46">
    <property type="entry name" value="OAR PROTEIN"/>
    <property type="match status" value="1"/>
</dbReference>
<comment type="caution">
    <text evidence="10">The sequence shown here is derived from an EMBL/GenBank/DDBJ whole genome shotgun (WGS) entry which is preliminary data.</text>
</comment>
<keyword evidence="6" id="KW-0998">Cell outer membrane</keyword>
<keyword evidence="5" id="KW-0472">Membrane</keyword>
<dbReference type="InterPro" id="IPR008969">
    <property type="entry name" value="CarboxyPept-like_regulatory"/>
</dbReference>
<comment type="subcellular location">
    <subcellularLocation>
        <location evidence="1">Cell outer membrane</location>
        <topology evidence="1">Multi-pass membrane protein</topology>
    </subcellularLocation>
</comment>
<evidence type="ECO:0000256" key="4">
    <source>
        <dbReference type="ARBA" id="ARBA00022692"/>
    </source>
</evidence>
<sequence>MKTIKSLFAIAAIFLMTTVAYSQGVTTSAINGQVTDNLGEPLPGANVVAIHNPSGTKYGATTDFDGFYRISGMRTGGPYTITISYVGFEDSVENNVFLQLGQTQRFSKKMAESATALEEVVVTGVAAGSVFNQNKTGTETNISQREIQTIPSASRSIADFVRVTPQAQVTEGNDGFSISLGGQNNRYNAIYIDGAVNNDVFGLAGSGTNGGQTGVNPFSVDAIESFQVAIAPFDVRVSGFAGGAISAVTRSGTNEVKGSAYYFVRNESLAGKTPPSLVGNGESAEKLDEFTAQTYGVRVGGPIVKDKLFYFINYERQDDETPQPFNVSNYVGDTDAAGIESLRQFLINTYGYDPGGFQNNTRTLVSDKLTAKLDWNVNDNHKISLKHSLVKGDNLEARNSSNFRVGFINGSELFNTTTNSTSFEWNGTFGNKFSNNLVIGYTAVRDDRDPAGSPFPTVDIRDGSGTISFGAEPFSTANLLDQDIFTFTNNFSIYQGRHTITLGTHNEYSKVKNLFFAFNFGDYTYNSVSDFIANQNLDFYQRGYSLVGGGGIGDESSGSADFDLFQLGFYAQDEVQMTENFKMTFGVRFDTPFWNDGPVNDDFNNRTIPLLEAAGKDLQGAKVGQGVSNYMHISPRVGFNWDVKGKRSTQIRGGLGIFTSRLPLVWPGGTYNNNGVTGGFTTNFDLPGEVTFNPDVNNQPVDVTPGSGGTGGNVDLFARNFKLPQVFKVNLAIDQKLPIWGLVASVEGVFNDNVNAIFYENLNVGAPVGTLNGADNRPFYNRRDEVDDTYGRIMLASNTSAGYSYNTTFTLRKPFENGFAGSVSYTYGDAMGIFDGTSSQNSSQWRNIQTVNGKNSNLPVTRSDFAQGSRFIANLSYAKQWNDNLKTTIGLFYEGSQGLPFSYTYREGRDLLNDDSRDNALIYVPVDASEITLVDGANGLTSAQQWEALDNYISGNEYLNSRRGDYAERNGDRGPWSHIVDLKFLQDFSLNFNETKHTFQLSLDIFNFTNLLNEDWGKKKFIAQNVQLLRTENDGPDPEFSFDPGQLDRIEQLDDLGIQSSRWQMQVGLRYIFN</sequence>
<dbReference type="InterPro" id="IPR039426">
    <property type="entry name" value="TonB-dep_rcpt-like"/>
</dbReference>
<protein>
    <submittedName>
        <fullName evidence="10">TonB-dependent receptor plug domain-containing protein</fullName>
    </submittedName>
</protein>
<feature type="domain" description="TonB-dependent receptor plug" evidence="8">
    <location>
        <begin position="135"/>
        <end position="243"/>
    </location>
</feature>
<reference evidence="10 11" key="1">
    <citation type="submission" date="2020-01" db="EMBL/GenBank/DDBJ databases">
        <title>Spongiivirga citrea KCTC 32990T.</title>
        <authorList>
            <person name="Wang G."/>
        </authorList>
    </citation>
    <scope>NUCLEOTIDE SEQUENCE [LARGE SCALE GENOMIC DNA]</scope>
    <source>
        <strain evidence="10 11">KCTC 32990</strain>
    </source>
</reference>
<evidence type="ECO:0000313" key="11">
    <source>
        <dbReference type="Proteomes" id="UP000474296"/>
    </source>
</evidence>
<evidence type="ECO:0000256" key="5">
    <source>
        <dbReference type="ARBA" id="ARBA00023136"/>
    </source>
</evidence>
<evidence type="ECO:0000256" key="1">
    <source>
        <dbReference type="ARBA" id="ARBA00004571"/>
    </source>
</evidence>
<organism evidence="10 11">
    <name type="scientific">Spongiivirga citrea</name>
    <dbReference type="NCBI Taxonomy" id="1481457"/>
    <lineage>
        <taxon>Bacteria</taxon>
        <taxon>Pseudomonadati</taxon>
        <taxon>Bacteroidota</taxon>
        <taxon>Flavobacteriia</taxon>
        <taxon>Flavobacteriales</taxon>
        <taxon>Flavobacteriaceae</taxon>
        <taxon>Spongiivirga</taxon>
    </lineage>
</organism>
<dbReference type="Proteomes" id="UP000474296">
    <property type="component" value="Unassembled WGS sequence"/>
</dbReference>
<evidence type="ECO:0000313" key="10">
    <source>
        <dbReference type="EMBL" id="NER17146.1"/>
    </source>
</evidence>
<dbReference type="GO" id="GO:0009279">
    <property type="term" value="C:cell outer membrane"/>
    <property type="evidence" value="ECO:0007669"/>
    <property type="project" value="UniProtKB-SubCell"/>
</dbReference>
<evidence type="ECO:0000256" key="2">
    <source>
        <dbReference type="ARBA" id="ARBA00022448"/>
    </source>
</evidence>
<dbReference type="Pfam" id="PF07715">
    <property type="entry name" value="Plug"/>
    <property type="match status" value="1"/>
</dbReference>
<evidence type="ECO:0000256" key="6">
    <source>
        <dbReference type="ARBA" id="ARBA00023237"/>
    </source>
</evidence>
<keyword evidence="2" id="KW-0813">Transport</keyword>
<dbReference type="Gene3D" id="2.170.130.10">
    <property type="entry name" value="TonB-dependent receptor, plug domain"/>
    <property type="match status" value="1"/>
</dbReference>
<evidence type="ECO:0000259" key="9">
    <source>
        <dbReference type="Pfam" id="PF25183"/>
    </source>
</evidence>
<feature type="domain" description="TonB-dependent transporter Oar-like beta-barrel" evidence="9">
    <location>
        <begin position="248"/>
        <end position="325"/>
    </location>
</feature>
<evidence type="ECO:0000259" key="8">
    <source>
        <dbReference type="Pfam" id="PF07715"/>
    </source>
</evidence>
<dbReference type="SUPFAM" id="SSF49464">
    <property type="entry name" value="Carboxypeptidase regulatory domain-like"/>
    <property type="match status" value="1"/>
</dbReference>
<dbReference type="Gene3D" id="2.60.40.1120">
    <property type="entry name" value="Carboxypeptidase-like, regulatory domain"/>
    <property type="match status" value="1"/>
</dbReference>
<name>A0A6M0CGV2_9FLAO</name>
<accession>A0A6M0CGV2</accession>
<dbReference type="GO" id="GO:0044718">
    <property type="term" value="P:siderophore transmembrane transport"/>
    <property type="evidence" value="ECO:0007669"/>
    <property type="project" value="TreeGrafter"/>
</dbReference>
<dbReference type="EMBL" id="JAABOQ010000003">
    <property type="protein sequence ID" value="NER17146.1"/>
    <property type="molecule type" value="Genomic_DNA"/>
</dbReference>
<feature type="chain" id="PRO_5027044894" evidence="7">
    <location>
        <begin position="23"/>
        <end position="1074"/>
    </location>
</feature>
<gene>
    <name evidence="10" type="ORF">GWK10_07985</name>
</gene>
<dbReference type="InterPro" id="IPR036942">
    <property type="entry name" value="Beta-barrel_TonB_sf"/>
</dbReference>
<feature type="signal peptide" evidence="7">
    <location>
        <begin position="1"/>
        <end position="22"/>
    </location>
</feature>
<keyword evidence="11" id="KW-1185">Reference proteome</keyword>